<evidence type="ECO:0000256" key="1">
    <source>
        <dbReference type="SAM" id="MobiDB-lite"/>
    </source>
</evidence>
<protein>
    <submittedName>
        <fullName evidence="2">Uncharacterized protein</fullName>
    </submittedName>
</protein>
<dbReference type="EMBL" id="OV651818">
    <property type="protein sequence ID" value="CAH1112526.1"/>
    <property type="molecule type" value="Genomic_DNA"/>
</dbReference>
<proteinExistence type="predicted"/>
<sequence>MWIFNSLNEIRLILKTNRMLNDEVVVEIDDPEPSTSIPIHATPPPLDIASLDIVCEDGVLISKNSSTFEEEALNRSIPASEMLPLPQIKEKPNRSKSRSQKSEILSSTPFKDELEELAGIKKGKEEKKMKQQREN</sequence>
<reference evidence="2" key="1">
    <citation type="submission" date="2022-01" db="EMBL/GenBank/DDBJ databases">
        <authorList>
            <person name="King R."/>
        </authorList>
    </citation>
    <scope>NUCLEOTIDE SEQUENCE</scope>
</reference>
<gene>
    <name evidence="2" type="ORF">PSYICH_LOCUS11824</name>
</gene>
<accession>A0A9P0D6T0</accession>
<dbReference type="OrthoDB" id="6781293at2759"/>
<name>A0A9P0D6T0_9CUCU</name>
<organism evidence="2 3">
    <name type="scientific">Psylliodes chrysocephalus</name>
    <dbReference type="NCBI Taxonomy" id="3402493"/>
    <lineage>
        <taxon>Eukaryota</taxon>
        <taxon>Metazoa</taxon>
        <taxon>Ecdysozoa</taxon>
        <taxon>Arthropoda</taxon>
        <taxon>Hexapoda</taxon>
        <taxon>Insecta</taxon>
        <taxon>Pterygota</taxon>
        <taxon>Neoptera</taxon>
        <taxon>Endopterygota</taxon>
        <taxon>Coleoptera</taxon>
        <taxon>Polyphaga</taxon>
        <taxon>Cucujiformia</taxon>
        <taxon>Chrysomeloidea</taxon>
        <taxon>Chrysomelidae</taxon>
        <taxon>Galerucinae</taxon>
        <taxon>Alticini</taxon>
        <taxon>Psylliodes</taxon>
    </lineage>
</organism>
<dbReference type="Proteomes" id="UP001153636">
    <property type="component" value="Chromosome 6"/>
</dbReference>
<keyword evidence="3" id="KW-1185">Reference proteome</keyword>
<dbReference type="AlphaFoldDB" id="A0A9P0D6T0"/>
<evidence type="ECO:0000313" key="2">
    <source>
        <dbReference type="EMBL" id="CAH1112526.1"/>
    </source>
</evidence>
<evidence type="ECO:0000313" key="3">
    <source>
        <dbReference type="Proteomes" id="UP001153636"/>
    </source>
</evidence>
<feature type="region of interest" description="Disordered" evidence="1">
    <location>
        <begin position="72"/>
        <end position="135"/>
    </location>
</feature>
<feature type="compositionally biased region" description="Basic and acidic residues" evidence="1">
    <location>
        <begin position="118"/>
        <end position="135"/>
    </location>
</feature>